<sequence length="163" mass="17877">MSRLPNKPASPPITPPAARKEAILSQINVCSRAIMDLERTGERYVGELQIRSNGSSSQRVFDSTLNNQASRAELYQVRTQICEHALTHGRLIAALSKIDAPLAAELNLALFQKMMRLFDQLRSEVDAYLAERGAGLEKNMVHVDNNGALMAKITTSFNLAAGP</sequence>
<evidence type="ECO:0000313" key="1">
    <source>
        <dbReference type="EMBL" id="OAQ26634.1"/>
    </source>
</evidence>
<protein>
    <submittedName>
        <fullName evidence="1">Uncharacterized protein</fullName>
    </submittedName>
</protein>
<dbReference type="AlphaFoldDB" id="A0A197JQM9"/>
<gene>
    <name evidence="1" type="ORF">K457DRAFT_22011</name>
</gene>
<accession>A0A197JQM9</accession>
<evidence type="ECO:0000313" key="2">
    <source>
        <dbReference type="Proteomes" id="UP000078512"/>
    </source>
</evidence>
<name>A0A197JQM9_9FUNG</name>
<keyword evidence="2" id="KW-1185">Reference proteome</keyword>
<dbReference type="OrthoDB" id="2386482at2759"/>
<dbReference type="Proteomes" id="UP000078512">
    <property type="component" value="Unassembled WGS sequence"/>
</dbReference>
<proteinExistence type="predicted"/>
<dbReference type="EMBL" id="KV442065">
    <property type="protein sequence ID" value="OAQ26634.1"/>
    <property type="molecule type" value="Genomic_DNA"/>
</dbReference>
<organism evidence="1 2">
    <name type="scientific">Linnemannia elongata AG-77</name>
    <dbReference type="NCBI Taxonomy" id="1314771"/>
    <lineage>
        <taxon>Eukaryota</taxon>
        <taxon>Fungi</taxon>
        <taxon>Fungi incertae sedis</taxon>
        <taxon>Mucoromycota</taxon>
        <taxon>Mortierellomycotina</taxon>
        <taxon>Mortierellomycetes</taxon>
        <taxon>Mortierellales</taxon>
        <taxon>Mortierellaceae</taxon>
        <taxon>Linnemannia</taxon>
    </lineage>
</organism>
<reference evidence="1 2" key="1">
    <citation type="submission" date="2016-05" db="EMBL/GenBank/DDBJ databases">
        <title>Genome sequencing reveals origins of a unique bacterial endosymbiosis in the earliest lineages of terrestrial Fungi.</title>
        <authorList>
            <consortium name="DOE Joint Genome Institute"/>
            <person name="Uehling J."/>
            <person name="Gryganskyi A."/>
            <person name="Hameed K."/>
            <person name="Tschaplinski T."/>
            <person name="Misztal P."/>
            <person name="Wu S."/>
            <person name="Desiro A."/>
            <person name="Vande Pol N."/>
            <person name="Du Z.-Y."/>
            <person name="Zienkiewicz A."/>
            <person name="Zienkiewicz K."/>
            <person name="Morin E."/>
            <person name="Tisserant E."/>
            <person name="Splivallo R."/>
            <person name="Hainaut M."/>
            <person name="Henrissat B."/>
            <person name="Ohm R."/>
            <person name="Kuo A."/>
            <person name="Yan J."/>
            <person name="Lipzen A."/>
            <person name="Nolan M."/>
            <person name="Labutti K."/>
            <person name="Barry K."/>
            <person name="Goldstein A."/>
            <person name="Labbe J."/>
            <person name="Schadt C."/>
            <person name="Tuskan G."/>
            <person name="Grigoriev I."/>
            <person name="Martin F."/>
            <person name="Vilgalys R."/>
            <person name="Bonito G."/>
        </authorList>
    </citation>
    <scope>NUCLEOTIDE SEQUENCE [LARGE SCALE GENOMIC DNA]</scope>
    <source>
        <strain evidence="1 2">AG-77</strain>
    </source>
</reference>